<keyword evidence="2" id="KW-0808">Transferase</keyword>
<organism evidence="2 3">
    <name type="scientific">Actinomyces urogenitalis</name>
    <dbReference type="NCBI Taxonomy" id="103621"/>
    <lineage>
        <taxon>Bacteria</taxon>
        <taxon>Bacillati</taxon>
        <taxon>Actinomycetota</taxon>
        <taxon>Actinomycetes</taxon>
        <taxon>Actinomycetales</taxon>
        <taxon>Actinomycetaceae</taxon>
        <taxon>Actinomyces</taxon>
    </lineage>
</organism>
<protein>
    <submittedName>
        <fullName evidence="2">Glycosyl transferase</fullName>
    </submittedName>
</protein>
<proteinExistence type="predicted"/>
<dbReference type="AlphaFoldDB" id="A0A2I1KUA4"/>
<evidence type="ECO:0000313" key="2">
    <source>
        <dbReference type="EMBL" id="PKY99215.1"/>
    </source>
</evidence>
<gene>
    <name evidence="2" type="ORF">CYJ26_03570</name>
</gene>
<dbReference type="GO" id="GO:0016740">
    <property type="term" value="F:transferase activity"/>
    <property type="evidence" value="ECO:0007669"/>
    <property type="project" value="UniProtKB-KW"/>
</dbReference>
<evidence type="ECO:0000256" key="1">
    <source>
        <dbReference type="SAM" id="MobiDB-lite"/>
    </source>
</evidence>
<feature type="compositionally biased region" description="Basic and acidic residues" evidence="1">
    <location>
        <begin position="389"/>
        <end position="401"/>
    </location>
</feature>
<feature type="region of interest" description="Disordered" evidence="1">
    <location>
        <begin position="370"/>
        <end position="401"/>
    </location>
</feature>
<sequence length="401" mass="44381">MVFHAPYPLVERAAASRLRPVRMRQAFAALGYEVVEVTGYAAARRRAMRRAEERLRRYQAQREADPTLPPAFIYSENATIPNALTEPRHLPPHLLMDAAFFARARRQGVRTGVFYRDLYWRFPRFRQDINPLVDRALSALYLTELRQWKRAGVSVYLPSAAMRAHMPVLAPEAMSALPPGADPAAVRTPSRSALERDPGAGIDLLFIGVLGDNYHLEAVCQAVGEVEGCHLTVCTRPEAWQATAEHYTPLLPDGRHEVLHASGADLEPLYERAGLGVLLVEPNEYWDFAVPYKLYEYLAHELPVIATQGTEAGRIVAELGIGWTLPYEAGALAALLRRLGADPGELAQVRARMRQVLPGQTWAARARQVAHDLSGREVPPSTIGAATRGEAHDEPVGKDQG</sequence>
<dbReference type="Proteomes" id="UP000234778">
    <property type="component" value="Unassembled WGS sequence"/>
</dbReference>
<dbReference type="SUPFAM" id="SSF53756">
    <property type="entry name" value="UDP-Glycosyltransferase/glycogen phosphorylase"/>
    <property type="match status" value="1"/>
</dbReference>
<reference evidence="2 3" key="1">
    <citation type="submission" date="2017-12" db="EMBL/GenBank/DDBJ databases">
        <title>Phylogenetic diversity of female urinary microbiome.</title>
        <authorList>
            <person name="Thomas-White K."/>
            <person name="Wolfe A.J."/>
        </authorList>
    </citation>
    <scope>NUCLEOTIDE SEQUENCE [LARGE SCALE GENOMIC DNA]</scope>
    <source>
        <strain evidence="2 3">UMB0319</strain>
    </source>
</reference>
<evidence type="ECO:0000313" key="3">
    <source>
        <dbReference type="Proteomes" id="UP000234778"/>
    </source>
</evidence>
<dbReference type="Gene3D" id="3.40.50.2000">
    <property type="entry name" value="Glycogen Phosphorylase B"/>
    <property type="match status" value="1"/>
</dbReference>
<comment type="caution">
    <text evidence="2">The sequence shown here is derived from an EMBL/GenBank/DDBJ whole genome shotgun (WGS) entry which is preliminary data.</text>
</comment>
<dbReference type="EMBL" id="PKHA01000002">
    <property type="protein sequence ID" value="PKY99215.1"/>
    <property type="molecule type" value="Genomic_DNA"/>
</dbReference>
<name>A0A2I1KUA4_9ACTO</name>
<accession>A0A2I1KUA4</accession>